<reference evidence="2" key="1">
    <citation type="submission" date="2017-03" db="EMBL/GenBank/DDBJ databases">
        <title>Phytopthora megakarya and P. palmivora, two closely related causual agents of cacao black pod achieved similar genome size and gene model numbers by different mechanisms.</title>
        <authorList>
            <person name="Ali S."/>
            <person name="Shao J."/>
            <person name="Larry D.J."/>
            <person name="Kronmiller B."/>
            <person name="Shen D."/>
            <person name="Strem M.D."/>
            <person name="Melnick R.L."/>
            <person name="Guiltinan M.J."/>
            <person name="Tyler B.M."/>
            <person name="Meinhardt L.W."/>
            <person name="Bailey B.A."/>
        </authorList>
    </citation>
    <scope>NUCLEOTIDE SEQUENCE [LARGE SCALE GENOMIC DNA]</scope>
    <source>
        <strain evidence="2">zdho120</strain>
    </source>
</reference>
<dbReference type="OrthoDB" id="95730at2759"/>
<evidence type="ECO:0000313" key="1">
    <source>
        <dbReference type="EMBL" id="OWZ19444.1"/>
    </source>
</evidence>
<dbReference type="EMBL" id="NBNE01000442">
    <property type="protein sequence ID" value="OWZ19444.1"/>
    <property type="molecule type" value="Genomic_DNA"/>
</dbReference>
<dbReference type="SUPFAM" id="SSF46689">
    <property type="entry name" value="Homeodomain-like"/>
    <property type="match status" value="1"/>
</dbReference>
<evidence type="ECO:0000313" key="2">
    <source>
        <dbReference type="Proteomes" id="UP000198211"/>
    </source>
</evidence>
<comment type="caution">
    <text evidence="1">The sequence shown here is derived from an EMBL/GenBank/DDBJ whole genome shotgun (WGS) entry which is preliminary data.</text>
</comment>
<dbReference type="InterPro" id="IPR009057">
    <property type="entry name" value="Homeodomain-like_sf"/>
</dbReference>
<gene>
    <name evidence="1" type="ORF">PHMEG_0006309</name>
</gene>
<proteinExistence type="predicted"/>
<dbReference type="AlphaFoldDB" id="A0A225WPG7"/>
<dbReference type="Proteomes" id="UP000198211">
    <property type="component" value="Unassembled WGS sequence"/>
</dbReference>
<keyword evidence="2" id="KW-1185">Reference proteome</keyword>
<dbReference type="STRING" id="4795.A0A225WPG7"/>
<organism evidence="1 2">
    <name type="scientific">Phytophthora megakarya</name>
    <dbReference type="NCBI Taxonomy" id="4795"/>
    <lineage>
        <taxon>Eukaryota</taxon>
        <taxon>Sar</taxon>
        <taxon>Stramenopiles</taxon>
        <taxon>Oomycota</taxon>
        <taxon>Peronosporomycetes</taxon>
        <taxon>Peronosporales</taxon>
        <taxon>Peronosporaceae</taxon>
        <taxon>Phytophthora</taxon>
    </lineage>
</organism>
<name>A0A225WPG7_9STRA</name>
<evidence type="ECO:0008006" key="3">
    <source>
        <dbReference type="Google" id="ProtNLM"/>
    </source>
</evidence>
<sequence>MPKVVTMTHAHSNTVLYCLYGFYEHGLLRKELAHVFTNRETTIDNWIRVCESTGTFGRAQTSNPKKFPDDHRKWFCEYYSSNPLAYLDETQDAFQHAYNLSISKSSVWWIKHDCGLTWKVLERRAMHIKEQDDF</sequence>
<accession>A0A225WPG7</accession>
<protein>
    <recommendedName>
        <fullName evidence="3">Transposase</fullName>
    </recommendedName>
</protein>